<accession>A0A0K1QDE4</accession>
<dbReference type="EMBL" id="CP012333">
    <property type="protein sequence ID" value="AKV03733.1"/>
    <property type="molecule type" value="Genomic_DNA"/>
</dbReference>
<name>A0A0K1QDE4_9BACT</name>
<dbReference type="KEGG" id="llu:AKJ09_10396"/>
<keyword evidence="2" id="KW-1185">Reference proteome</keyword>
<organism evidence="1 2">
    <name type="scientific">Labilithrix luteola</name>
    <dbReference type="NCBI Taxonomy" id="1391654"/>
    <lineage>
        <taxon>Bacteria</taxon>
        <taxon>Pseudomonadati</taxon>
        <taxon>Myxococcota</taxon>
        <taxon>Polyangia</taxon>
        <taxon>Polyangiales</taxon>
        <taxon>Labilitrichaceae</taxon>
        <taxon>Labilithrix</taxon>
    </lineage>
</organism>
<dbReference type="AlphaFoldDB" id="A0A0K1QDE4"/>
<proteinExistence type="predicted"/>
<protein>
    <submittedName>
        <fullName evidence="1">Uncharacterized protein</fullName>
    </submittedName>
</protein>
<evidence type="ECO:0000313" key="2">
    <source>
        <dbReference type="Proteomes" id="UP000064967"/>
    </source>
</evidence>
<gene>
    <name evidence="1" type="ORF">AKJ09_10396</name>
</gene>
<dbReference type="Proteomes" id="UP000064967">
    <property type="component" value="Chromosome"/>
</dbReference>
<reference evidence="1 2" key="1">
    <citation type="submission" date="2015-08" db="EMBL/GenBank/DDBJ databases">
        <authorList>
            <person name="Babu N.S."/>
            <person name="Beckwith C.J."/>
            <person name="Beseler K.G."/>
            <person name="Brison A."/>
            <person name="Carone J.V."/>
            <person name="Caskin T.P."/>
            <person name="Diamond M."/>
            <person name="Durham M.E."/>
            <person name="Foxe J.M."/>
            <person name="Go M."/>
            <person name="Henderson B.A."/>
            <person name="Jones I.B."/>
            <person name="McGettigan J.A."/>
            <person name="Micheletti S.J."/>
            <person name="Nasrallah M.E."/>
            <person name="Ortiz D."/>
            <person name="Piller C.R."/>
            <person name="Privatt S.R."/>
            <person name="Schneider S.L."/>
            <person name="Sharp S."/>
            <person name="Smith T.C."/>
            <person name="Stanton J.D."/>
            <person name="Ullery H.E."/>
            <person name="Wilson R.J."/>
            <person name="Serrano M.G."/>
            <person name="Buck G."/>
            <person name="Lee V."/>
            <person name="Wang Y."/>
            <person name="Carvalho R."/>
            <person name="Voegtly L."/>
            <person name="Shi R."/>
            <person name="Duckworth R."/>
            <person name="Johnson A."/>
            <person name="Loviza R."/>
            <person name="Walstead R."/>
            <person name="Shah Z."/>
            <person name="Kiflezghi M."/>
            <person name="Wade K."/>
            <person name="Ball S.L."/>
            <person name="Bradley K.W."/>
            <person name="Asai D.J."/>
            <person name="Bowman C.A."/>
            <person name="Russell D.A."/>
            <person name="Pope W.H."/>
            <person name="Jacobs-Sera D."/>
            <person name="Hendrix R.W."/>
            <person name="Hatfull G.F."/>
        </authorList>
    </citation>
    <scope>NUCLEOTIDE SEQUENCE [LARGE SCALE GENOMIC DNA]</scope>
    <source>
        <strain evidence="1 2">DSM 27648</strain>
    </source>
</reference>
<sequence>MDDVPCFTLHRARNVAATGGQTKTAAMRAFDLDSRASMASLSSSSSSPIAGHIALITCAR</sequence>
<evidence type="ECO:0000313" key="1">
    <source>
        <dbReference type="EMBL" id="AKV03733.1"/>
    </source>
</evidence>